<evidence type="ECO:0000313" key="2">
    <source>
        <dbReference type="Proteomes" id="UP001148838"/>
    </source>
</evidence>
<evidence type="ECO:0000313" key="1">
    <source>
        <dbReference type="EMBL" id="KAJ4443226.1"/>
    </source>
</evidence>
<sequence length="267" mass="30389">MSPGSSTESYPAFARIGLRENPGKNLNQVTCPDRDSNPGHLVSRPDALTVTPQNENTCFYHTYNNNNNNNSKAALNISGQDLEIEILKIGYDTSSRDGRSVGNVVIGTLEMDTAPKIFLLTTEVLDKVNHQFICKLFDKSITDVARKQDERMHLVLEKIQSVEQYLGHCARKIGQDISEKMKTVLQNKVDYQTMCKFDKILQRENFDLGEFVEDFSPGDVAYFKYPPMTSVEVKISFSVYKNVLQDNRLSFKFETLRMIMVLYCNAE</sequence>
<reference evidence="1 2" key="1">
    <citation type="journal article" date="2022" name="Allergy">
        <title>Genome assembly and annotation of Periplaneta americana reveal a comprehensive cockroach allergen profile.</title>
        <authorList>
            <person name="Wang L."/>
            <person name="Xiong Q."/>
            <person name="Saelim N."/>
            <person name="Wang L."/>
            <person name="Nong W."/>
            <person name="Wan A.T."/>
            <person name="Shi M."/>
            <person name="Liu X."/>
            <person name="Cao Q."/>
            <person name="Hui J.H.L."/>
            <person name="Sookrung N."/>
            <person name="Leung T.F."/>
            <person name="Tungtrongchitr A."/>
            <person name="Tsui S.K.W."/>
        </authorList>
    </citation>
    <scope>NUCLEOTIDE SEQUENCE [LARGE SCALE GENOMIC DNA]</scope>
    <source>
        <strain evidence="1">PWHHKU_190912</strain>
    </source>
</reference>
<keyword evidence="2" id="KW-1185">Reference proteome</keyword>
<dbReference type="Proteomes" id="UP001148838">
    <property type="component" value="Unassembled WGS sequence"/>
</dbReference>
<name>A0ABQ8TAV0_PERAM</name>
<dbReference type="EMBL" id="JAJSOF020000013">
    <property type="protein sequence ID" value="KAJ4443226.1"/>
    <property type="molecule type" value="Genomic_DNA"/>
</dbReference>
<proteinExistence type="predicted"/>
<comment type="caution">
    <text evidence="1">The sequence shown here is derived from an EMBL/GenBank/DDBJ whole genome shotgun (WGS) entry which is preliminary data.</text>
</comment>
<gene>
    <name evidence="1" type="ORF">ANN_04894</name>
</gene>
<organism evidence="1 2">
    <name type="scientific">Periplaneta americana</name>
    <name type="common">American cockroach</name>
    <name type="synonym">Blatta americana</name>
    <dbReference type="NCBI Taxonomy" id="6978"/>
    <lineage>
        <taxon>Eukaryota</taxon>
        <taxon>Metazoa</taxon>
        <taxon>Ecdysozoa</taxon>
        <taxon>Arthropoda</taxon>
        <taxon>Hexapoda</taxon>
        <taxon>Insecta</taxon>
        <taxon>Pterygota</taxon>
        <taxon>Neoptera</taxon>
        <taxon>Polyneoptera</taxon>
        <taxon>Dictyoptera</taxon>
        <taxon>Blattodea</taxon>
        <taxon>Blattoidea</taxon>
        <taxon>Blattidae</taxon>
        <taxon>Blattinae</taxon>
        <taxon>Periplaneta</taxon>
    </lineage>
</organism>
<protein>
    <submittedName>
        <fullName evidence="1">Uncharacterized protein</fullName>
    </submittedName>
</protein>
<accession>A0ABQ8TAV0</accession>